<sequence>MDYMASSLASSSEEFVYDVQDIPNVTPICDNLIFTPQIPLHDATLFPGMHAPDSTLTFYDMDDNLLRPRHQVAQMLQ</sequence>
<keyword evidence="3" id="KW-1185">Reference proteome</keyword>
<proteinExistence type="predicted"/>
<protein>
    <submittedName>
        <fullName evidence="2">Uncharacterized protein</fullName>
    </submittedName>
</protein>
<dbReference type="Proteomes" id="UP000828390">
    <property type="component" value="Unassembled WGS sequence"/>
</dbReference>
<evidence type="ECO:0000313" key="2">
    <source>
        <dbReference type="EMBL" id="KAH3868538.1"/>
    </source>
</evidence>
<reference evidence="2" key="2">
    <citation type="submission" date="2020-11" db="EMBL/GenBank/DDBJ databases">
        <authorList>
            <person name="McCartney M.A."/>
            <person name="Auch B."/>
            <person name="Kono T."/>
            <person name="Mallez S."/>
            <person name="Becker A."/>
            <person name="Gohl D.M."/>
            <person name="Silverstein K.A.T."/>
            <person name="Koren S."/>
            <person name="Bechman K.B."/>
            <person name="Herman A."/>
            <person name="Abrahante J.E."/>
            <person name="Garbe J."/>
        </authorList>
    </citation>
    <scope>NUCLEOTIDE SEQUENCE</scope>
    <source>
        <strain evidence="2">Duluth1</strain>
        <tissue evidence="2">Whole animal</tissue>
    </source>
</reference>
<accession>A0A9D4M1I3</accession>
<dbReference type="EMBL" id="JAIWYP010000002">
    <property type="protein sequence ID" value="KAH3868538.1"/>
    <property type="molecule type" value="Genomic_DNA"/>
</dbReference>
<comment type="caution">
    <text evidence="2">The sequence shown here is derived from an EMBL/GenBank/DDBJ whole genome shotgun (WGS) entry which is preliminary data.</text>
</comment>
<evidence type="ECO:0000313" key="1">
    <source>
        <dbReference type="EMBL" id="KAH3868478.1"/>
    </source>
</evidence>
<reference evidence="2" key="1">
    <citation type="journal article" date="2019" name="bioRxiv">
        <title>The Genome of the Zebra Mussel, Dreissena polymorpha: A Resource for Invasive Species Research.</title>
        <authorList>
            <person name="McCartney M.A."/>
            <person name="Auch B."/>
            <person name="Kono T."/>
            <person name="Mallez S."/>
            <person name="Zhang Y."/>
            <person name="Obille A."/>
            <person name="Becker A."/>
            <person name="Abrahante J.E."/>
            <person name="Garbe J."/>
            <person name="Badalamenti J.P."/>
            <person name="Herman A."/>
            <person name="Mangelson H."/>
            <person name="Liachko I."/>
            <person name="Sullivan S."/>
            <person name="Sone E.D."/>
            <person name="Koren S."/>
            <person name="Silverstein K.A.T."/>
            <person name="Beckman K.B."/>
            <person name="Gohl D.M."/>
        </authorList>
    </citation>
    <scope>NUCLEOTIDE SEQUENCE</scope>
    <source>
        <strain evidence="2">Duluth1</strain>
        <tissue evidence="2">Whole animal</tissue>
    </source>
</reference>
<evidence type="ECO:0000313" key="3">
    <source>
        <dbReference type="Proteomes" id="UP000828390"/>
    </source>
</evidence>
<dbReference type="AlphaFoldDB" id="A0A9D4M1I3"/>
<name>A0A9D4M1I3_DREPO</name>
<organism evidence="2 3">
    <name type="scientific">Dreissena polymorpha</name>
    <name type="common">Zebra mussel</name>
    <name type="synonym">Mytilus polymorpha</name>
    <dbReference type="NCBI Taxonomy" id="45954"/>
    <lineage>
        <taxon>Eukaryota</taxon>
        <taxon>Metazoa</taxon>
        <taxon>Spiralia</taxon>
        <taxon>Lophotrochozoa</taxon>
        <taxon>Mollusca</taxon>
        <taxon>Bivalvia</taxon>
        <taxon>Autobranchia</taxon>
        <taxon>Heteroconchia</taxon>
        <taxon>Euheterodonta</taxon>
        <taxon>Imparidentia</taxon>
        <taxon>Neoheterodontei</taxon>
        <taxon>Myida</taxon>
        <taxon>Dreissenoidea</taxon>
        <taxon>Dreissenidae</taxon>
        <taxon>Dreissena</taxon>
    </lineage>
</organism>
<dbReference type="EMBL" id="JAIWYP010000002">
    <property type="protein sequence ID" value="KAH3868478.1"/>
    <property type="molecule type" value="Genomic_DNA"/>
</dbReference>
<gene>
    <name evidence="1" type="ORF">DPMN_031628</name>
    <name evidence="2" type="ORF">DPMN_031688</name>
</gene>